<dbReference type="InParanoid" id="A0A0C3KR84"/>
<protein>
    <submittedName>
        <fullName evidence="1">Uncharacterized protein</fullName>
    </submittedName>
</protein>
<dbReference type="EMBL" id="KN831948">
    <property type="protein sequence ID" value="KIO12047.1"/>
    <property type="molecule type" value="Genomic_DNA"/>
</dbReference>
<evidence type="ECO:0000313" key="2">
    <source>
        <dbReference type="Proteomes" id="UP000054217"/>
    </source>
</evidence>
<gene>
    <name evidence="1" type="ORF">M404DRAFT_747972</name>
</gene>
<dbReference type="AlphaFoldDB" id="A0A0C3KR84"/>
<proteinExistence type="predicted"/>
<reference evidence="1 2" key="1">
    <citation type="submission" date="2014-04" db="EMBL/GenBank/DDBJ databases">
        <authorList>
            <consortium name="DOE Joint Genome Institute"/>
            <person name="Kuo A."/>
            <person name="Kohler A."/>
            <person name="Costa M.D."/>
            <person name="Nagy L.G."/>
            <person name="Floudas D."/>
            <person name="Copeland A."/>
            <person name="Barry K.W."/>
            <person name="Cichocki N."/>
            <person name="Veneault-Fourrey C."/>
            <person name="LaButti K."/>
            <person name="Lindquist E.A."/>
            <person name="Lipzen A."/>
            <person name="Lundell T."/>
            <person name="Morin E."/>
            <person name="Murat C."/>
            <person name="Sun H."/>
            <person name="Tunlid A."/>
            <person name="Henrissat B."/>
            <person name="Grigoriev I.V."/>
            <person name="Hibbett D.S."/>
            <person name="Martin F."/>
            <person name="Nordberg H.P."/>
            <person name="Cantor M.N."/>
            <person name="Hua S.X."/>
        </authorList>
    </citation>
    <scope>NUCLEOTIDE SEQUENCE [LARGE SCALE GENOMIC DNA]</scope>
    <source>
        <strain evidence="1 2">Marx 270</strain>
    </source>
</reference>
<accession>A0A0C3KR84</accession>
<dbReference type="HOGENOM" id="CLU_1939019_0_0_1"/>
<keyword evidence="2" id="KW-1185">Reference proteome</keyword>
<name>A0A0C3KR84_PISTI</name>
<dbReference type="Proteomes" id="UP000054217">
    <property type="component" value="Unassembled WGS sequence"/>
</dbReference>
<sequence length="145" mass="16155">MWELITCRTRGSDRGQHLFWRCDWSTGLCTSLGRGARISFISIRAMRGTGVRDMRGMSMRRMRGTRAPGLTNIAIAGEEIMFIYVSYSIFNVVGVKAFVSPLHREVAPISKLVARAHCSENVSICELPISLVVEDAAHVGLVEQR</sequence>
<evidence type="ECO:0000313" key="1">
    <source>
        <dbReference type="EMBL" id="KIO12047.1"/>
    </source>
</evidence>
<organism evidence="1 2">
    <name type="scientific">Pisolithus tinctorius Marx 270</name>
    <dbReference type="NCBI Taxonomy" id="870435"/>
    <lineage>
        <taxon>Eukaryota</taxon>
        <taxon>Fungi</taxon>
        <taxon>Dikarya</taxon>
        <taxon>Basidiomycota</taxon>
        <taxon>Agaricomycotina</taxon>
        <taxon>Agaricomycetes</taxon>
        <taxon>Agaricomycetidae</taxon>
        <taxon>Boletales</taxon>
        <taxon>Sclerodermatineae</taxon>
        <taxon>Pisolithaceae</taxon>
        <taxon>Pisolithus</taxon>
    </lineage>
</organism>
<reference evidence="2" key="2">
    <citation type="submission" date="2015-01" db="EMBL/GenBank/DDBJ databases">
        <title>Evolutionary Origins and Diversification of the Mycorrhizal Mutualists.</title>
        <authorList>
            <consortium name="DOE Joint Genome Institute"/>
            <consortium name="Mycorrhizal Genomics Consortium"/>
            <person name="Kohler A."/>
            <person name="Kuo A."/>
            <person name="Nagy L.G."/>
            <person name="Floudas D."/>
            <person name="Copeland A."/>
            <person name="Barry K.W."/>
            <person name="Cichocki N."/>
            <person name="Veneault-Fourrey C."/>
            <person name="LaButti K."/>
            <person name="Lindquist E.A."/>
            <person name="Lipzen A."/>
            <person name="Lundell T."/>
            <person name="Morin E."/>
            <person name="Murat C."/>
            <person name="Riley R."/>
            <person name="Ohm R."/>
            <person name="Sun H."/>
            <person name="Tunlid A."/>
            <person name="Henrissat B."/>
            <person name="Grigoriev I.V."/>
            <person name="Hibbett D.S."/>
            <person name="Martin F."/>
        </authorList>
    </citation>
    <scope>NUCLEOTIDE SEQUENCE [LARGE SCALE GENOMIC DNA]</scope>
    <source>
        <strain evidence="2">Marx 270</strain>
    </source>
</reference>